<evidence type="ECO:0000256" key="2">
    <source>
        <dbReference type="ARBA" id="ARBA00022456"/>
    </source>
</evidence>
<dbReference type="InterPro" id="IPR006115">
    <property type="entry name" value="6PGDH_NADP-bd"/>
</dbReference>
<dbReference type="EMBL" id="WEKT01000043">
    <property type="protein sequence ID" value="MZI95020.1"/>
    <property type="molecule type" value="Genomic_DNA"/>
</dbReference>
<dbReference type="GO" id="GO:0050661">
    <property type="term" value="F:NADP binding"/>
    <property type="evidence" value="ECO:0007669"/>
    <property type="project" value="InterPro"/>
</dbReference>
<keyword evidence="2 6" id="KW-0101">Branched-chain amino acid catabolism</keyword>
<dbReference type="Gene3D" id="3.40.50.720">
    <property type="entry name" value="NAD(P)-binding Rossmann-like Domain"/>
    <property type="match status" value="1"/>
</dbReference>
<dbReference type="FunFam" id="1.10.1040.10:FF:000006">
    <property type="entry name" value="3-hydroxyisobutyrate dehydrogenase"/>
    <property type="match status" value="1"/>
</dbReference>
<dbReference type="GO" id="GO:0051287">
    <property type="term" value="F:NAD binding"/>
    <property type="evidence" value="ECO:0007669"/>
    <property type="project" value="InterPro"/>
</dbReference>
<organism evidence="9 10">
    <name type="scientific">Vibrio eleionomae</name>
    <dbReference type="NCBI Taxonomy" id="2653505"/>
    <lineage>
        <taxon>Bacteria</taxon>
        <taxon>Pseudomonadati</taxon>
        <taxon>Pseudomonadota</taxon>
        <taxon>Gammaproteobacteria</taxon>
        <taxon>Vibrionales</taxon>
        <taxon>Vibrionaceae</taxon>
        <taxon>Vibrio</taxon>
    </lineage>
</organism>
<evidence type="ECO:0000259" key="7">
    <source>
        <dbReference type="Pfam" id="PF03446"/>
    </source>
</evidence>
<dbReference type="SUPFAM" id="SSF48179">
    <property type="entry name" value="6-phosphogluconate dehydrogenase C-terminal domain-like"/>
    <property type="match status" value="1"/>
</dbReference>
<evidence type="ECO:0000256" key="5">
    <source>
        <dbReference type="PIRSR" id="PIRSR000103-1"/>
    </source>
</evidence>
<feature type="domain" description="6-phosphogluconate dehydrogenase NADP-binding" evidence="7">
    <location>
        <begin position="5"/>
        <end position="160"/>
    </location>
</feature>
<sequence>MTQLTIGFIGLGNMGGPMASNLAKAGYNVVGFDVNPEAITRATENGVQASDSLLNVASSADIIFTMLPNGKFVKEVWEQIIDHVKPTATLVDTSTADVETSKLVHELAKSHGVKSVDAPVSGGVTGAQNAKLTFMVGGEQDAIDVVLPLLDIMGQKAVNCGGPGAGQSAKICNNLILGINIVAVSEAFALAEKLGLSSEALFDVASTSTGQCWALTTYCPVPGLVPTSPSNNNYKPGAPATMLLKDLRLAQDAAKSSDACTPLGNHTIDIFEDFIKDGFGEQDFSAIIKYIRANQAK</sequence>
<keyword evidence="10" id="KW-1185">Reference proteome</keyword>
<comment type="caution">
    <text evidence="9">The sequence shown here is derived from an EMBL/GenBank/DDBJ whole genome shotgun (WGS) entry which is preliminary data.</text>
</comment>
<evidence type="ECO:0000313" key="9">
    <source>
        <dbReference type="EMBL" id="MZI95020.1"/>
    </source>
</evidence>
<dbReference type="Proteomes" id="UP000462621">
    <property type="component" value="Unassembled WGS sequence"/>
</dbReference>
<dbReference type="Pfam" id="PF03446">
    <property type="entry name" value="NAD_binding_2"/>
    <property type="match status" value="1"/>
</dbReference>
<dbReference type="PANTHER" id="PTHR22981">
    <property type="entry name" value="3-HYDROXYISOBUTYRATE DEHYDROGENASE-RELATED"/>
    <property type="match status" value="1"/>
</dbReference>
<comment type="similarity">
    <text evidence="1 6">Belongs to the HIBADH-related family.</text>
</comment>
<comment type="pathway">
    <text evidence="6">Amino-acid degradation; L-valine degradation.</text>
</comment>
<name>A0A7X4RW55_9VIBR</name>
<dbReference type="InterPro" id="IPR036291">
    <property type="entry name" value="NAD(P)-bd_dom_sf"/>
</dbReference>
<dbReference type="GO" id="GO:0006574">
    <property type="term" value="P:L-valine catabolic process"/>
    <property type="evidence" value="ECO:0007669"/>
    <property type="project" value="UniProtKB-UniPathway"/>
</dbReference>
<proteinExistence type="inferred from homology"/>
<accession>A0A7X4RW55</accession>
<dbReference type="SUPFAM" id="SSF51735">
    <property type="entry name" value="NAD(P)-binding Rossmann-fold domains"/>
    <property type="match status" value="1"/>
</dbReference>
<dbReference type="InterPro" id="IPR011548">
    <property type="entry name" value="HIBADH"/>
</dbReference>
<gene>
    <name evidence="9" type="primary">mmsB</name>
    <name evidence="9" type="ORF">F9817_17725</name>
</gene>
<dbReference type="PANTHER" id="PTHR22981:SF7">
    <property type="entry name" value="3-HYDROXYISOBUTYRATE DEHYDROGENASE, MITOCHONDRIAL"/>
    <property type="match status" value="1"/>
</dbReference>
<dbReference type="InterPro" id="IPR008927">
    <property type="entry name" value="6-PGluconate_DH-like_C_sf"/>
</dbReference>
<dbReference type="PIRSF" id="PIRSF000103">
    <property type="entry name" value="HIBADH"/>
    <property type="match status" value="1"/>
</dbReference>
<evidence type="ECO:0000256" key="1">
    <source>
        <dbReference type="ARBA" id="ARBA00009080"/>
    </source>
</evidence>
<dbReference type="InterPro" id="IPR015815">
    <property type="entry name" value="HIBADH-related"/>
</dbReference>
<reference evidence="9 10" key="1">
    <citation type="submission" date="2019-10" db="EMBL/GenBank/DDBJ databases">
        <title>Vibrio sp. nov. isolated from a shrimp pond.</title>
        <authorList>
            <person name="Gomez-Gil B."/>
            <person name="Enciso-Ibarra J."/>
            <person name="Enciso-Ibarra K."/>
            <person name="Bolan-Mejia C."/>
        </authorList>
    </citation>
    <scope>NUCLEOTIDE SEQUENCE [LARGE SCALE GENOMIC DNA]</scope>
    <source>
        <strain evidence="9 10">CAIM 722</strain>
    </source>
</reference>
<feature type="active site" evidence="5">
    <location>
        <position position="170"/>
    </location>
</feature>
<dbReference type="NCBIfam" id="TIGR01692">
    <property type="entry name" value="HIBADH"/>
    <property type="match status" value="1"/>
</dbReference>
<dbReference type="InterPro" id="IPR029154">
    <property type="entry name" value="HIBADH-like_NADP-bd"/>
</dbReference>
<evidence type="ECO:0000256" key="3">
    <source>
        <dbReference type="ARBA" id="ARBA00023002"/>
    </source>
</evidence>
<keyword evidence="3 6" id="KW-0560">Oxidoreductase</keyword>
<keyword evidence="4 6" id="KW-0520">NAD</keyword>
<evidence type="ECO:0000313" key="10">
    <source>
        <dbReference type="Proteomes" id="UP000462621"/>
    </source>
</evidence>
<feature type="domain" description="3-hydroxyisobutyrate dehydrogenase-like NAD-binding" evidence="8">
    <location>
        <begin position="164"/>
        <end position="291"/>
    </location>
</feature>
<evidence type="ECO:0000259" key="8">
    <source>
        <dbReference type="Pfam" id="PF14833"/>
    </source>
</evidence>
<dbReference type="EC" id="1.1.1.31" evidence="6"/>
<dbReference type="AlphaFoldDB" id="A0A7X4RW55"/>
<dbReference type="Gene3D" id="1.10.1040.10">
    <property type="entry name" value="N-(1-d-carboxylethyl)-l-norvaline Dehydrogenase, domain 2"/>
    <property type="match status" value="1"/>
</dbReference>
<dbReference type="Pfam" id="PF14833">
    <property type="entry name" value="NAD_binding_11"/>
    <property type="match status" value="1"/>
</dbReference>
<dbReference type="RefSeq" id="WP_161157500.1">
    <property type="nucleotide sequence ID" value="NZ_WEKT01000043.1"/>
</dbReference>
<dbReference type="PROSITE" id="PS00895">
    <property type="entry name" value="3_HYDROXYISOBUT_DH"/>
    <property type="match status" value="1"/>
</dbReference>
<evidence type="ECO:0000256" key="4">
    <source>
        <dbReference type="ARBA" id="ARBA00023027"/>
    </source>
</evidence>
<dbReference type="GO" id="GO:0008442">
    <property type="term" value="F:3-hydroxyisobutyrate dehydrogenase activity"/>
    <property type="evidence" value="ECO:0007669"/>
    <property type="project" value="UniProtKB-EC"/>
</dbReference>
<dbReference type="UniPathway" id="UPA00362"/>
<protein>
    <recommendedName>
        <fullName evidence="6">3-hydroxyisobutyrate dehydrogenase</fullName>
        <shortName evidence="6">HIBADH</shortName>
        <ecNumber evidence="6">1.1.1.31</ecNumber>
    </recommendedName>
</protein>
<dbReference type="InterPro" id="IPR002204">
    <property type="entry name" value="3-OH-isobutyrate_DH-rel_CS"/>
</dbReference>
<dbReference type="InterPro" id="IPR013328">
    <property type="entry name" value="6PGD_dom2"/>
</dbReference>
<comment type="catalytic activity">
    <reaction evidence="6">
        <text>3-hydroxy-2-methylpropanoate + NAD(+) = 2-methyl-3-oxopropanoate + NADH + H(+)</text>
        <dbReference type="Rhea" id="RHEA:17681"/>
        <dbReference type="ChEBI" id="CHEBI:11805"/>
        <dbReference type="ChEBI" id="CHEBI:15378"/>
        <dbReference type="ChEBI" id="CHEBI:57540"/>
        <dbReference type="ChEBI" id="CHEBI:57700"/>
        <dbReference type="ChEBI" id="CHEBI:57945"/>
        <dbReference type="EC" id="1.1.1.31"/>
    </reaction>
</comment>
<evidence type="ECO:0000256" key="6">
    <source>
        <dbReference type="RuleBase" id="RU910714"/>
    </source>
</evidence>